<sequence length="55" mass="6308">MSPPLDILLLGSLPTIPTKWIFKDKSIGKLTYCSDYLLKLFCLLEFLVLANHVFH</sequence>
<dbReference type="EMBL" id="JABCRI010000001">
    <property type="protein sequence ID" value="KAF8412443.1"/>
    <property type="molecule type" value="Genomic_DNA"/>
</dbReference>
<organism evidence="1 2">
    <name type="scientific">Tetracentron sinense</name>
    <name type="common">Spur-leaf</name>
    <dbReference type="NCBI Taxonomy" id="13715"/>
    <lineage>
        <taxon>Eukaryota</taxon>
        <taxon>Viridiplantae</taxon>
        <taxon>Streptophyta</taxon>
        <taxon>Embryophyta</taxon>
        <taxon>Tracheophyta</taxon>
        <taxon>Spermatophyta</taxon>
        <taxon>Magnoliopsida</taxon>
        <taxon>Trochodendrales</taxon>
        <taxon>Trochodendraceae</taxon>
        <taxon>Tetracentron</taxon>
    </lineage>
</organism>
<accession>A0A835DR00</accession>
<gene>
    <name evidence="1" type="ORF">HHK36_000407</name>
</gene>
<evidence type="ECO:0000313" key="1">
    <source>
        <dbReference type="EMBL" id="KAF8412443.1"/>
    </source>
</evidence>
<evidence type="ECO:0000313" key="2">
    <source>
        <dbReference type="Proteomes" id="UP000655225"/>
    </source>
</evidence>
<comment type="caution">
    <text evidence="1">The sequence shown here is derived from an EMBL/GenBank/DDBJ whole genome shotgun (WGS) entry which is preliminary data.</text>
</comment>
<dbReference type="Proteomes" id="UP000655225">
    <property type="component" value="Unassembled WGS sequence"/>
</dbReference>
<proteinExistence type="predicted"/>
<keyword evidence="2" id="KW-1185">Reference proteome</keyword>
<dbReference type="AlphaFoldDB" id="A0A835DR00"/>
<reference evidence="1 2" key="1">
    <citation type="submission" date="2020-04" db="EMBL/GenBank/DDBJ databases">
        <title>Plant Genome Project.</title>
        <authorList>
            <person name="Zhang R.-G."/>
        </authorList>
    </citation>
    <scope>NUCLEOTIDE SEQUENCE [LARGE SCALE GENOMIC DNA]</scope>
    <source>
        <strain evidence="1">YNK0</strain>
        <tissue evidence="1">Leaf</tissue>
    </source>
</reference>
<protein>
    <submittedName>
        <fullName evidence="1">Uncharacterized protein</fullName>
    </submittedName>
</protein>
<name>A0A835DR00_TETSI</name>